<dbReference type="OrthoDB" id="6755972at2759"/>
<evidence type="ECO:0000256" key="1">
    <source>
        <dbReference type="SAM" id="MobiDB-lite"/>
    </source>
</evidence>
<feature type="region of interest" description="Disordered" evidence="1">
    <location>
        <begin position="132"/>
        <end position="155"/>
    </location>
</feature>
<dbReference type="EMBL" id="WIXP02000016">
    <property type="protein sequence ID" value="KAF6198156.1"/>
    <property type="molecule type" value="Genomic_DNA"/>
</dbReference>
<feature type="compositionally biased region" description="Polar residues" evidence="1">
    <location>
        <begin position="297"/>
        <end position="311"/>
    </location>
</feature>
<evidence type="ECO:0000313" key="3">
    <source>
        <dbReference type="Proteomes" id="UP000466442"/>
    </source>
</evidence>
<dbReference type="AlphaFoldDB" id="A0A8S9WQS5"/>
<proteinExistence type="predicted"/>
<sequence>MSAPYQQMAKQKWGIFRSAPGVYEKHLLIKVNKILTNGCAERATTSKLVVEESVRETKREEAKTSDEKKKIVVTKMQPEIQHISRTYQSARSSFKGEYSSLRGKHNKEPWLKSDPRMSFFLKPKRGSYQKSIQVTSGETGGGTLESRSQMRQDESKQLQRTESMLKEMAKYCHCPDLEVVGEVEMSEMQVNFEEFRQSTENPTGKRSKIKSVTRSPFERKDRAARAAFAKELEQIEIAEIEKKQRLKPRKIKKELKTGGVYETVKSICQIPDSFTDSLRGHPSCPSAITGASPPISLGSNHTGTDGSQSKNSSEDKIQLRKETSMGSRTTPGRVTRDDAFHEIELSEDSETSYNKLSVGTPSASSCELISTSSDISLRVNLEESYSPNTKKRRKLINAPFVHYHNKANAEMILAEGRSKAKILDTNLEGVIIERIATEFGEWAKENGVKPEAVEKDVIKELFQFGTMDTAANSIAVEIKELIIVPDTITGGIYPELEERAAMYRQILFDECSYWRTERSMAFGKPDPKPYKRPQNAPLPAWTKSGFVPQPLATGEQLYQTLIDNDSTSVQDRYHFNRHSVYRL</sequence>
<organism evidence="2 3">
    <name type="scientific">Apolygus lucorum</name>
    <name type="common">Small green plant bug</name>
    <name type="synonym">Lygocoris lucorum</name>
    <dbReference type="NCBI Taxonomy" id="248454"/>
    <lineage>
        <taxon>Eukaryota</taxon>
        <taxon>Metazoa</taxon>
        <taxon>Ecdysozoa</taxon>
        <taxon>Arthropoda</taxon>
        <taxon>Hexapoda</taxon>
        <taxon>Insecta</taxon>
        <taxon>Pterygota</taxon>
        <taxon>Neoptera</taxon>
        <taxon>Paraneoptera</taxon>
        <taxon>Hemiptera</taxon>
        <taxon>Heteroptera</taxon>
        <taxon>Panheteroptera</taxon>
        <taxon>Cimicomorpha</taxon>
        <taxon>Miridae</taxon>
        <taxon>Mirini</taxon>
        <taxon>Apolygus</taxon>
    </lineage>
</organism>
<feature type="region of interest" description="Disordered" evidence="1">
    <location>
        <begin position="280"/>
        <end position="338"/>
    </location>
</feature>
<feature type="compositionally biased region" description="Basic and acidic residues" evidence="1">
    <location>
        <begin position="312"/>
        <end position="323"/>
    </location>
</feature>
<dbReference type="Proteomes" id="UP000466442">
    <property type="component" value="Linkage Group LG16"/>
</dbReference>
<gene>
    <name evidence="2" type="ORF">GE061_007903</name>
</gene>
<reference evidence="2" key="1">
    <citation type="journal article" date="2021" name="Mol. Ecol. Resour.">
        <title>Apolygus lucorum genome provides insights into omnivorousness and mesophyll feeding.</title>
        <authorList>
            <person name="Liu Y."/>
            <person name="Liu H."/>
            <person name="Wang H."/>
            <person name="Huang T."/>
            <person name="Liu B."/>
            <person name="Yang B."/>
            <person name="Yin L."/>
            <person name="Li B."/>
            <person name="Zhang Y."/>
            <person name="Zhang S."/>
            <person name="Jiang F."/>
            <person name="Zhang X."/>
            <person name="Ren Y."/>
            <person name="Wang B."/>
            <person name="Wang S."/>
            <person name="Lu Y."/>
            <person name="Wu K."/>
            <person name="Fan W."/>
            <person name="Wang G."/>
        </authorList>
    </citation>
    <scope>NUCLEOTIDE SEQUENCE</scope>
    <source>
        <strain evidence="2">12Hb</strain>
    </source>
</reference>
<keyword evidence="3" id="KW-1185">Reference proteome</keyword>
<feature type="region of interest" description="Disordered" evidence="1">
    <location>
        <begin position="196"/>
        <end position="218"/>
    </location>
</feature>
<name>A0A8S9WQS5_APOLU</name>
<comment type="caution">
    <text evidence="2">The sequence shown here is derived from an EMBL/GenBank/DDBJ whole genome shotgun (WGS) entry which is preliminary data.</text>
</comment>
<accession>A0A8S9WQS5</accession>
<evidence type="ECO:0000313" key="2">
    <source>
        <dbReference type="EMBL" id="KAF6198156.1"/>
    </source>
</evidence>
<protein>
    <submittedName>
        <fullName evidence="2">Uncharacterized protein</fullName>
    </submittedName>
</protein>